<evidence type="ECO:0000313" key="2">
    <source>
        <dbReference type="EMBL" id="NFF00599.1"/>
    </source>
</evidence>
<evidence type="ECO:0000259" key="1">
    <source>
        <dbReference type="Pfam" id="PF08280"/>
    </source>
</evidence>
<dbReference type="InterPro" id="IPR013199">
    <property type="entry name" value="HTH_Mga_DNA-bd_dom"/>
</dbReference>
<gene>
    <name evidence="2" type="ORF">FCV25_02220</name>
</gene>
<dbReference type="EMBL" id="SWND01000001">
    <property type="protein sequence ID" value="NFF00599.1"/>
    <property type="molecule type" value="Genomic_DNA"/>
</dbReference>
<dbReference type="Proteomes" id="UP000472521">
    <property type="component" value="Unassembled WGS sequence"/>
</dbReference>
<accession>A0A6B4GPJ9</accession>
<dbReference type="AlphaFoldDB" id="A0A6B4GPJ9"/>
<sequence>MFERWYMTMTIVLEREKLYEEVWSIKMKELANKYGISEVTLRKYCRSLNVPIPQSGYWMKVRNGSRPKKIPLPNFDGNNKAIIQKNEFRKNSSYKINDRLKHMTFKDKNNVLSICKKIKVPERLYKPHYLIKECKIYRNDRDMLRDGIANNIDIKVSKENQNRALRIFDVILKTIEELGYEIKSGRKNTKVCIDGEEIKIGLKEKLIRMQHIKTDNDFYWSPTYDYKYSGELALFIGEYNAPKKNWRDLDNKQIEEMIGDFIITIIDTAEIHREISKRRQLEVEEQKKKEIERIKRKKRQEYELKKLNELKECAENYRISKLIDEYIVALEELVINIDDSDMKDKVLKYIGWAKKKSDWLNPIKQKNDEILEEKYSENLYDIDFYYNENEYWW</sequence>
<comment type="caution">
    <text evidence="2">The sequence shown here is derived from an EMBL/GenBank/DDBJ whole genome shotgun (WGS) entry which is preliminary data.</text>
</comment>
<dbReference type="Pfam" id="PF08280">
    <property type="entry name" value="HTH_Mga"/>
    <property type="match status" value="1"/>
</dbReference>
<proteinExistence type="predicted"/>
<reference evidence="2 3" key="1">
    <citation type="submission" date="2019-04" db="EMBL/GenBank/DDBJ databases">
        <title>Genome sequencing of Clostridium botulinum Groups I-IV and Clostridium butyricum.</title>
        <authorList>
            <person name="Brunt J."/>
            <person name="Van Vliet A.H.M."/>
            <person name="Stringer S.C."/>
            <person name="Carter A.T."/>
            <person name="Peck M.W."/>
        </authorList>
    </citation>
    <scope>NUCLEOTIDE SEQUENCE [LARGE SCALE GENOMIC DNA]</scope>
    <source>
        <strain evidence="2 3">IFR 18/054</strain>
    </source>
</reference>
<feature type="domain" description="M protein trans-acting positive regulator (MGA) HTH" evidence="1">
    <location>
        <begin position="18"/>
        <end position="49"/>
    </location>
</feature>
<organism evidence="2 3">
    <name type="scientific">Clostridium botulinum</name>
    <dbReference type="NCBI Taxonomy" id="1491"/>
    <lineage>
        <taxon>Bacteria</taxon>
        <taxon>Bacillati</taxon>
        <taxon>Bacillota</taxon>
        <taxon>Clostridia</taxon>
        <taxon>Eubacteriales</taxon>
        <taxon>Clostridiaceae</taxon>
        <taxon>Clostridium</taxon>
    </lineage>
</organism>
<evidence type="ECO:0000313" key="3">
    <source>
        <dbReference type="Proteomes" id="UP000472521"/>
    </source>
</evidence>
<protein>
    <recommendedName>
        <fullName evidence="1">M protein trans-acting positive regulator (MGA) HTH domain-containing protein</fullName>
    </recommendedName>
</protein>
<name>A0A6B4GPJ9_CLOBO</name>